<evidence type="ECO:0000313" key="1">
    <source>
        <dbReference type="EMBL" id="OJG36107.1"/>
    </source>
</evidence>
<organism evidence="1 2">
    <name type="scientific">Enterococcus devriesei</name>
    <dbReference type="NCBI Taxonomy" id="319970"/>
    <lineage>
        <taxon>Bacteria</taxon>
        <taxon>Bacillati</taxon>
        <taxon>Bacillota</taxon>
        <taxon>Bacilli</taxon>
        <taxon>Lactobacillales</taxon>
        <taxon>Enterococcaceae</taxon>
        <taxon>Enterococcus</taxon>
    </lineage>
</organism>
<accession>A0A1L8SVG8</accession>
<keyword evidence="2" id="KW-1185">Reference proteome</keyword>
<protein>
    <submittedName>
        <fullName evidence="1">Uncharacterized protein</fullName>
    </submittedName>
</protein>
<dbReference type="EMBL" id="JXKM01000004">
    <property type="protein sequence ID" value="OJG36107.1"/>
    <property type="molecule type" value="Genomic_DNA"/>
</dbReference>
<name>A0A1L8SVG8_9ENTE</name>
<comment type="caution">
    <text evidence="1">The sequence shown here is derived from an EMBL/GenBank/DDBJ whole genome shotgun (WGS) entry which is preliminary data.</text>
</comment>
<dbReference type="Proteomes" id="UP000183700">
    <property type="component" value="Unassembled WGS sequence"/>
</dbReference>
<proteinExistence type="predicted"/>
<reference evidence="1 2" key="1">
    <citation type="submission" date="2014-12" db="EMBL/GenBank/DDBJ databases">
        <title>Draft genome sequences of 29 type strains of Enterococci.</title>
        <authorList>
            <person name="Zhong Z."/>
            <person name="Sun Z."/>
            <person name="Liu W."/>
            <person name="Zhang W."/>
            <person name="Zhang H."/>
        </authorList>
    </citation>
    <scope>NUCLEOTIDE SEQUENCE [LARGE SCALE GENOMIC DNA]</scope>
    <source>
        <strain evidence="1 2">DSM 22802</strain>
    </source>
</reference>
<dbReference type="AlphaFoldDB" id="A0A1L8SVG8"/>
<sequence>MYIDLIRFGSIQNNIALKPYQQLKFHHKSFGSIQNNIALKQLLDH</sequence>
<gene>
    <name evidence="1" type="ORF">RV00_GL002251</name>
</gene>
<evidence type="ECO:0000313" key="2">
    <source>
        <dbReference type="Proteomes" id="UP000183700"/>
    </source>
</evidence>